<dbReference type="GO" id="GO:0016874">
    <property type="term" value="F:ligase activity"/>
    <property type="evidence" value="ECO:0007669"/>
    <property type="project" value="UniProtKB-KW"/>
</dbReference>
<keyword evidence="2" id="KW-1185">Reference proteome</keyword>
<dbReference type="Gene3D" id="3.90.1140.10">
    <property type="entry name" value="Cyclic phosphodiesterase"/>
    <property type="match status" value="1"/>
</dbReference>
<evidence type="ECO:0000313" key="2">
    <source>
        <dbReference type="Proteomes" id="UP000319514"/>
    </source>
</evidence>
<keyword evidence="1" id="KW-0436">Ligase</keyword>
<dbReference type="EMBL" id="VFOQ01000001">
    <property type="protein sequence ID" value="TQL59963.1"/>
    <property type="molecule type" value="Genomic_DNA"/>
</dbReference>
<name>A0A542ZHW9_9MICO</name>
<organism evidence="1 2">
    <name type="scientific">Oryzihumus leptocrescens</name>
    <dbReference type="NCBI Taxonomy" id="297536"/>
    <lineage>
        <taxon>Bacteria</taxon>
        <taxon>Bacillati</taxon>
        <taxon>Actinomycetota</taxon>
        <taxon>Actinomycetes</taxon>
        <taxon>Micrococcales</taxon>
        <taxon>Intrasporangiaceae</taxon>
        <taxon>Oryzihumus</taxon>
    </lineage>
</organism>
<dbReference type="AlphaFoldDB" id="A0A542ZHW9"/>
<dbReference type="Proteomes" id="UP000319514">
    <property type="component" value="Unassembled WGS sequence"/>
</dbReference>
<sequence>MVFEAGQTGVVVPVPAAEPLVSAWRARFDRSAPLGVPAHVTVLYPFLPRERVDAAVLADLAAICRRVGSVEVTFRRTGWFDGAGVLWLDPEPAAPFVSLTEAIAARWPEAQPYGGVHHEVVPHLTVAEAAPPQEVERMQDELAAALPLRSLVDHAWLYGFDGQAWSPVRALPLSG</sequence>
<accession>A0A542ZHW9</accession>
<dbReference type="SUPFAM" id="SSF55144">
    <property type="entry name" value="LigT-like"/>
    <property type="match status" value="1"/>
</dbReference>
<comment type="caution">
    <text evidence="1">The sequence shown here is derived from an EMBL/GenBank/DDBJ whole genome shotgun (WGS) entry which is preliminary data.</text>
</comment>
<gene>
    <name evidence="1" type="ORF">FB474_1338</name>
</gene>
<reference evidence="1 2" key="1">
    <citation type="submission" date="2019-06" db="EMBL/GenBank/DDBJ databases">
        <title>Sequencing the genomes of 1000 actinobacteria strains.</title>
        <authorList>
            <person name="Klenk H.-P."/>
        </authorList>
    </citation>
    <scope>NUCLEOTIDE SEQUENCE [LARGE SCALE GENOMIC DNA]</scope>
    <source>
        <strain evidence="1 2">DSM 18082</strain>
    </source>
</reference>
<dbReference type="Pfam" id="PF13563">
    <property type="entry name" value="2_5_RNA_ligase2"/>
    <property type="match status" value="1"/>
</dbReference>
<evidence type="ECO:0000313" key="1">
    <source>
        <dbReference type="EMBL" id="TQL59963.1"/>
    </source>
</evidence>
<dbReference type="InterPro" id="IPR009097">
    <property type="entry name" value="Cyclic_Pdiesterase"/>
</dbReference>
<dbReference type="RefSeq" id="WP_141787916.1">
    <property type="nucleotide sequence ID" value="NZ_BAAAKX010000005.1"/>
</dbReference>
<dbReference type="OrthoDB" id="2082235at2"/>
<protein>
    <submittedName>
        <fullName evidence="1">2'-5' RNA ligase</fullName>
    </submittedName>
</protein>
<proteinExistence type="predicted"/>